<dbReference type="Proteomes" id="UP000652761">
    <property type="component" value="Unassembled WGS sequence"/>
</dbReference>
<evidence type="ECO:0000313" key="2">
    <source>
        <dbReference type="EMBL" id="MQL97733.1"/>
    </source>
</evidence>
<dbReference type="EMBL" id="NMUH01002091">
    <property type="protein sequence ID" value="MQL97733.1"/>
    <property type="molecule type" value="Genomic_DNA"/>
</dbReference>
<evidence type="ECO:0000256" key="1">
    <source>
        <dbReference type="SAM" id="MobiDB-lite"/>
    </source>
</evidence>
<accession>A0A843W075</accession>
<comment type="caution">
    <text evidence="2">The sequence shown here is derived from an EMBL/GenBank/DDBJ whole genome shotgun (WGS) entry which is preliminary data.</text>
</comment>
<gene>
    <name evidence="2" type="ORF">Taro_030430</name>
</gene>
<protein>
    <submittedName>
        <fullName evidence="2">Uncharacterized protein</fullName>
    </submittedName>
</protein>
<feature type="region of interest" description="Disordered" evidence="1">
    <location>
        <begin position="178"/>
        <end position="203"/>
    </location>
</feature>
<evidence type="ECO:0000313" key="3">
    <source>
        <dbReference type="Proteomes" id="UP000652761"/>
    </source>
</evidence>
<proteinExistence type="predicted"/>
<name>A0A843W075_COLES</name>
<dbReference type="AlphaFoldDB" id="A0A843W075"/>
<sequence length="203" mass="23188">MERHKPIPQPSFPCCIRTLKTHRCLNTLHPNPRDEFRTFWGRVEELLVAKELWNDHKKLIFFPFSSAATCTNRPLEIDQRLHALHTPKPLAFTHSTHGPLLLRTTIQHTRPACFAWEPQLQQTLVRTRSPSSIAWVRSAICRPAASSPICAQLAWLLLQIAQDSIARAQPAVPLLRPHPAHSQQMHSRSLHKLPAASDEKKKD</sequence>
<organism evidence="2 3">
    <name type="scientific">Colocasia esculenta</name>
    <name type="common">Wild taro</name>
    <name type="synonym">Arum esculentum</name>
    <dbReference type="NCBI Taxonomy" id="4460"/>
    <lineage>
        <taxon>Eukaryota</taxon>
        <taxon>Viridiplantae</taxon>
        <taxon>Streptophyta</taxon>
        <taxon>Embryophyta</taxon>
        <taxon>Tracheophyta</taxon>
        <taxon>Spermatophyta</taxon>
        <taxon>Magnoliopsida</taxon>
        <taxon>Liliopsida</taxon>
        <taxon>Araceae</taxon>
        <taxon>Aroideae</taxon>
        <taxon>Colocasieae</taxon>
        <taxon>Colocasia</taxon>
    </lineage>
</organism>
<keyword evidence="3" id="KW-1185">Reference proteome</keyword>
<reference evidence="2" key="1">
    <citation type="submission" date="2017-07" db="EMBL/GenBank/DDBJ databases">
        <title>Taro Niue Genome Assembly and Annotation.</title>
        <authorList>
            <person name="Atibalentja N."/>
            <person name="Keating K."/>
            <person name="Fields C.J."/>
        </authorList>
    </citation>
    <scope>NUCLEOTIDE SEQUENCE</scope>
    <source>
        <strain evidence="2">Niue_2</strain>
        <tissue evidence="2">Leaf</tissue>
    </source>
</reference>